<keyword evidence="8" id="KW-0698">rRNA processing</keyword>
<dbReference type="GO" id="GO:0004521">
    <property type="term" value="F:RNA endonuclease activity"/>
    <property type="evidence" value="ECO:0007669"/>
    <property type="project" value="UniProtKB-UniRule"/>
</dbReference>
<evidence type="ECO:0000256" key="2">
    <source>
        <dbReference type="ARBA" id="ARBA00022517"/>
    </source>
</evidence>
<reference evidence="9 10" key="1">
    <citation type="submission" date="2015-06" db="EMBL/GenBank/DDBJ databases">
        <title>Lineage-specific patterns of genome deterioration in obligate symbionts.</title>
        <authorList>
            <person name="Bennett G.M."/>
            <person name="McCutcheon J.P."/>
            <person name="McDonald B.R."/>
            <person name="Moran N.A."/>
        </authorList>
    </citation>
    <scope>NUCLEOTIDE SEQUENCE [LARGE SCALE GENOMIC DNA]</scope>
    <source>
        <strain evidence="9 10">B-GSS</strain>
    </source>
</reference>
<dbReference type="KEGG" id="bcig:AB162_045"/>
<dbReference type="GO" id="GO:0005737">
    <property type="term" value="C:cytoplasm"/>
    <property type="evidence" value="ECO:0007669"/>
    <property type="project" value="UniProtKB-SubCell"/>
</dbReference>
<keyword evidence="4 8" id="KW-0479">Metal-binding</keyword>
<comment type="similarity">
    <text evidence="1 8">Belongs to the endoribonuclease YbeY family.</text>
</comment>
<dbReference type="Pfam" id="PF02130">
    <property type="entry name" value="YbeY"/>
    <property type="match status" value="1"/>
</dbReference>
<feature type="binding site" evidence="8">
    <location>
        <position position="125"/>
    </location>
    <ligand>
        <name>Zn(2+)</name>
        <dbReference type="ChEBI" id="CHEBI:29105"/>
        <note>catalytic</note>
    </ligand>
</feature>
<keyword evidence="2 8" id="KW-0690">Ribosome biogenesis</keyword>
<dbReference type="Gene3D" id="3.40.390.30">
    <property type="entry name" value="Metalloproteases ('zincins'), catalytic domain"/>
    <property type="match status" value="1"/>
</dbReference>
<evidence type="ECO:0000256" key="4">
    <source>
        <dbReference type="ARBA" id="ARBA00022723"/>
    </source>
</evidence>
<proteinExistence type="inferred from homology"/>
<dbReference type="NCBIfam" id="TIGR00043">
    <property type="entry name" value="rRNA maturation RNase YbeY"/>
    <property type="match status" value="1"/>
</dbReference>
<dbReference type="HAMAP" id="MF_00009">
    <property type="entry name" value="Endoribonucl_YbeY"/>
    <property type="match status" value="1"/>
</dbReference>
<dbReference type="GO" id="GO:0008270">
    <property type="term" value="F:zinc ion binding"/>
    <property type="evidence" value="ECO:0007669"/>
    <property type="project" value="UniProtKB-UniRule"/>
</dbReference>
<evidence type="ECO:0000256" key="6">
    <source>
        <dbReference type="ARBA" id="ARBA00022801"/>
    </source>
</evidence>
<evidence type="ECO:0000256" key="8">
    <source>
        <dbReference type="HAMAP-Rule" id="MF_00009"/>
    </source>
</evidence>
<evidence type="ECO:0000256" key="5">
    <source>
        <dbReference type="ARBA" id="ARBA00022759"/>
    </source>
</evidence>
<keyword evidence="5 8" id="KW-0255">Endonuclease</keyword>
<dbReference type="PANTHER" id="PTHR46986:SF1">
    <property type="entry name" value="ENDORIBONUCLEASE YBEY, CHLOROPLASTIC"/>
    <property type="match status" value="1"/>
</dbReference>
<protein>
    <recommendedName>
        <fullName evidence="8">Endoribonuclease YbeY</fullName>
        <ecNumber evidence="8">3.1.-.-</ecNumber>
    </recommendedName>
</protein>
<accession>A0A0K2BKV3</accession>
<keyword evidence="7 8" id="KW-0862">Zinc</keyword>
<dbReference type="GO" id="GO:0006364">
    <property type="term" value="P:rRNA processing"/>
    <property type="evidence" value="ECO:0007669"/>
    <property type="project" value="UniProtKB-UniRule"/>
</dbReference>
<keyword evidence="10" id="KW-1185">Reference proteome</keyword>
<dbReference type="GO" id="GO:0004222">
    <property type="term" value="F:metalloendopeptidase activity"/>
    <property type="evidence" value="ECO:0007669"/>
    <property type="project" value="InterPro"/>
</dbReference>
<evidence type="ECO:0000256" key="3">
    <source>
        <dbReference type="ARBA" id="ARBA00022722"/>
    </source>
</evidence>
<dbReference type="PANTHER" id="PTHR46986">
    <property type="entry name" value="ENDORIBONUCLEASE YBEY, CHLOROPLASTIC"/>
    <property type="match status" value="1"/>
</dbReference>
<dbReference type="AlphaFoldDB" id="A0A0K2BKV3"/>
<feature type="binding site" evidence="8">
    <location>
        <position position="119"/>
    </location>
    <ligand>
        <name>Zn(2+)</name>
        <dbReference type="ChEBI" id="CHEBI:29105"/>
        <note>catalytic</note>
    </ligand>
</feature>
<dbReference type="PROSITE" id="PS01306">
    <property type="entry name" value="UPF0054"/>
    <property type="match status" value="1"/>
</dbReference>
<keyword evidence="8" id="KW-0963">Cytoplasm</keyword>
<evidence type="ECO:0000256" key="7">
    <source>
        <dbReference type="ARBA" id="ARBA00022833"/>
    </source>
</evidence>
<comment type="cofactor">
    <cofactor evidence="8">
        <name>Zn(2+)</name>
        <dbReference type="ChEBI" id="CHEBI:29105"/>
    </cofactor>
    <text evidence="8">Binds 1 zinc ion.</text>
</comment>
<sequence length="157" mass="18265">MLNLQIACNKKTSLPSKKTIMRWLQGLLPMIVNTTEVTIRLVDEVESYNLNNTYRGKNYPTNVLSFPLINKTLINPNKIDRLLLGDIIICRQLVEREAKQQKKRLESYWAHMVIHGALHLLGYDHTLEVDANNMEQLETKIMQQLGYSDPYLLEKKL</sequence>
<keyword evidence="6 8" id="KW-0378">Hydrolase</keyword>
<evidence type="ECO:0000256" key="1">
    <source>
        <dbReference type="ARBA" id="ARBA00010875"/>
    </source>
</evidence>
<name>A0A0K2BKV3_9GAMM</name>
<dbReference type="EMBL" id="CP011787">
    <property type="protein sequence ID" value="AKZ65673.1"/>
    <property type="molecule type" value="Genomic_DNA"/>
</dbReference>
<dbReference type="InterPro" id="IPR023091">
    <property type="entry name" value="MetalPrtase_cat_dom_sf_prd"/>
</dbReference>
<keyword evidence="3 8" id="KW-0540">Nuclease</keyword>
<dbReference type="PATRIC" id="fig|186490.8.peg.47"/>
<dbReference type="InterPro" id="IPR020549">
    <property type="entry name" value="YbeY_CS"/>
</dbReference>
<dbReference type="SUPFAM" id="SSF55486">
    <property type="entry name" value="Metalloproteases ('zincins'), catalytic domain"/>
    <property type="match status" value="1"/>
</dbReference>
<dbReference type="EC" id="3.1.-.-" evidence="8"/>
<comment type="subcellular location">
    <subcellularLocation>
        <location evidence="8">Cytoplasm</location>
    </subcellularLocation>
</comment>
<gene>
    <name evidence="8 9" type="primary">ybeY</name>
    <name evidence="9" type="ORF">AB162_045</name>
</gene>
<comment type="function">
    <text evidence="8">Single strand-specific metallo-endoribonuclease involved in late-stage 70S ribosome quality control and in maturation of the 3' terminus of the 16S rRNA.</text>
</comment>
<evidence type="ECO:0000313" key="10">
    <source>
        <dbReference type="Proteomes" id="UP000056466"/>
    </source>
</evidence>
<evidence type="ECO:0000313" key="9">
    <source>
        <dbReference type="EMBL" id="AKZ65673.1"/>
    </source>
</evidence>
<dbReference type="Proteomes" id="UP000056466">
    <property type="component" value="Chromosome"/>
</dbReference>
<dbReference type="InterPro" id="IPR002036">
    <property type="entry name" value="YbeY"/>
</dbReference>
<organism evidence="9 10">
    <name type="scientific">Candidatus Palibaumannia cicadellinicola</name>
    <dbReference type="NCBI Taxonomy" id="186490"/>
    <lineage>
        <taxon>Bacteria</taxon>
        <taxon>Pseudomonadati</taxon>
        <taxon>Pseudomonadota</taxon>
        <taxon>Gammaproteobacteria</taxon>
        <taxon>Candidatus Palibaumannia</taxon>
    </lineage>
</organism>
<feature type="binding site" evidence="8">
    <location>
        <position position="115"/>
    </location>
    <ligand>
        <name>Zn(2+)</name>
        <dbReference type="ChEBI" id="CHEBI:29105"/>
        <note>catalytic</note>
    </ligand>
</feature>